<dbReference type="SFLD" id="SFLDS00019">
    <property type="entry name" value="Glutathione_Transferase_(cytos"/>
    <property type="match status" value="1"/>
</dbReference>
<dbReference type="InterPro" id="IPR036282">
    <property type="entry name" value="Glutathione-S-Trfase_C_sf"/>
</dbReference>
<protein>
    <submittedName>
        <fullName evidence="5">Glutathione S-transferase 1-1-like</fullName>
    </submittedName>
</protein>
<evidence type="ECO:0000313" key="4">
    <source>
        <dbReference type="Proteomes" id="UP000515160"/>
    </source>
</evidence>
<feature type="domain" description="GST C-terminal" evidence="3">
    <location>
        <begin position="86"/>
        <end position="210"/>
    </location>
</feature>
<keyword evidence="4" id="KW-1185">Reference proteome</keyword>
<dbReference type="CDD" id="cd03045">
    <property type="entry name" value="GST_N_Delta_Epsilon"/>
    <property type="match status" value="1"/>
</dbReference>
<dbReference type="PANTHER" id="PTHR43969:SF9">
    <property type="entry name" value="GLUTATHIONE S TRANSFERASE D10, ISOFORM A-RELATED"/>
    <property type="match status" value="1"/>
</dbReference>
<dbReference type="FunFam" id="3.40.30.10:FF:000034">
    <property type="entry name" value="glutathione S-transferase 1"/>
    <property type="match status" value="1"/>
</dbReference>
<dbReference type="Gene3D" id="1.20.1050.10">
    <property type="match status" value="1"/>
</dbReference>
<evidence type="ECO:0000256" key="1">
    <source>
        <dbReference type="ARBA" id="ARBA00011738"/>
    </source>
</evidence>
<dbReference type="PANTHER" id="PTHR43969">
    <property type="entry name" value="GLUTATHIONE S TRANSFERASE D10, ISOFORM A-RELATED"/>
    <property type="match status" value="1"/>
</dbReference>
<dbReference type="Gene3D" id="3.40.30.10">
    <property type="entry name" value="Glutaredoxin"/>
    <property type="match status" value="1"/>
</dbReference>
<dbReference type="CDD" id="cd03177">
    <property type="entry name" value="GST_C_Delta_Epsilon"/>
    <property type="match status" value="1"/>
</dbReference>
<dbReference type="FunFam" id="1.20.1050.10:FF:000007">
    <property type="entry name" value="Glutathione S-transferase 1-1"/>
    <property type="match status" value="1"/>
</dbReference>
<comment type="subunit">
    <text evidence="1">Homodimer.</text>
</comment>
<organism evidence="4 5">
    <name type="scientific">Drosophila albomicans</name>
    <name type="common">Fruit fly</name>
    <dbReference type="NCBI Taxonomy" id="7291"/>
    <lineage>
        <taxon>Eukaryota</taxon>
        <taxon>Metazoa</taxon>
        <taxon>Ecdysozoa</taxon>
        <taxon>Arthropoda</taxon>
        <taxon>Hexapoda</taxon>
        <taxon>Insecta</taxon>
        <taxon>Pterygota</taxon>
        <taxon>Neoptera</taxon>
        <taxon>Endopterygota</taxon>
        <taxon>Diptera</taxon>
        <taxon>Brachycera</taxon>
        <taxon>Muscomorpha</taxon>
        <taxon>Ephydroidea</taxon>
        <taxon>Drosophilidae</taxon>
        <taxon>Drosophila</taxon>
    </lineage>
</organism>
<gene>
    <name evidence="5" type="primary">LOC117563890</name>
</gene>
<accession>A0A6P8XGY9</accession>
<dbReference type="SFLD" id="SFLDG01153">
    <property type="entry name" value="Main.4:_Theta-like"/>
    <property type="match status" value="1"/>
</dbReference>
<dbReference type="Pfam" id="PF00043">
    <property type="entry name" value="GST_C"/>
    <property type="match status" value="1"/>
</dbReference>
<dbReference type="InterPro" id="IPR004046">
    <property type="entry name" value="GST_C"/>
</dbReference>
<name>A0A6P8XGY9_DROAB</name>
<feature type="domain" description="GST N-terminal" evidence="2">
    <location>
        <begin position="1"/>
        <end position="80"/>
    </location>
</feature>
<dbReference type="PROSITE" id="PS50405">
    <property type="entry name" value="GST_CTER"/>
    <property type="match status" value="1"/>
</dbReference>
<dbReference type="AlphaFoldDB" id="A0A6P8XGY9"/>
<proteinExistence type="predicted"/>
<dbReference type="SFLD" id="SFLDG00358">
    <property type="entry name" value="Main_(cytGST)"/>
    <property type="match status" value="1"/>
</dbReference>
<dbReference type="GO" id="GO:0004364">
    <property type="term" value="F:glutathione transferase activity"/>
    <property type="evidence" value="ECO:0007669"/>
    <property type="project" value="TreeGrafter"/>
</dbReference>
<dbReference type="OrthoDB" id="2309723at2759"/>
<dbReference type="GeneID" id="117563890"/>
<dbReference type="GO" id="GO:0006749">
    <property type="term" value="P:glutathione metabolic process"/>
    <property type="evidence" value="ECO:0007669"/>
    <property type="project" value="TreeGrafter"/>
</dbReference>
<evidence type="ECO:0000313" key="5">
    <source>
        <dbReference type="RefSeq" id="XP_034098342.1"/>
    </source>
</evidence>
<dbReference type="RefSeq" id="XP_034098342.1">
    <property type="nucleotide sequence ID" value="XM_034242451.2"/>
</dbReference>
<dbReference type="InterPro" id="IPR036249">
    <property type="entry name" value="Thioredoxin-like_sf"/>
</dbReference>
<dbReference type="InterPro" id="IPR004045">
    <property type="entry name" value="Glutathione_S-Trfase_N"/>
</dbReference>
<dbReference type="PROSITE" id="PS50404">
    <property type="entry name" value="GST_NTER"/>
    <property type="match status" value="1"/>
</dbReference>
<evidence type="ECO:0000259" key="2">
    <source>
        <dbReference type="PROSITE" id="PS50404"/>
    </source>
</evidence>
<dbReference type="Proteomes" id="UP000515160">
    <property type="component" value="Chromosome 2L"/>
</dbReference>
<dbReference type="Pfam" id="PF13417">
    <property type="entry name" value="GST_N_3"/>
    <property type="match status" value="1"/>
</dbReference>
<dbReference type="InterPro" id="IPR040079">
    <property type="entry name" value="Glutathione_S-Trfase"/>
</dbReference>
<dbReference type="SUPFAM" id="SSF47616">
    <property type="entry name" value="GST C-terminal domain-like"/>
    <property type="match status" value="1"/>
</dbReference>
<dbReference type="InterPro" id="IPR010987">
    <property type="entry name" value="Glutathione-S-Trfase_C-like"/>
</dbReference>
<reference evidence="5" key="1">
    <citation type="submission" date="2025-08" db="UniProtKB">
        <authorList>
            <consortium name="RefSeq"/>
        </authorList>
    </citation>
    <scope>IDENTIFICATION</scope>
    <source>
        <strain evidence="5">15112-1751.03</strain>
        <tissue evidence="5">Whole Adult</tissue>
    </source>
</reference>
<sequence length="211" mass="24185">MDLYYAHASPPCRAVLMAAKALGIEFNLKRISLTAGDTLKPEFLAINPQHTIPTLVDNGFVLWESRAILVYLVQKYGKDDSLYPKEIQQQALVNQRLHFDCSVLMKSFTDYYVPQFRFKQPADPEQYKKVEAAFDFLNTFLENELYAAGDLLTIADISLLATVSTFETMKFKISEYPNVDKWYTNAKRVVPGWAENWESLLQAIAIMKPQQ</sequence>
<evidence type="ECO:0000259" key="3">
    <source>
        <dbReference type="PROSITE" id="PS50405"/>
    </source>
</evidence>
<dbReference type="SUPFAM" id="SSF52833">
    <property type="entry name" value="Thioredoxin-like"/>
    <property type="match status" value="1"/>
</dbReference>